<dbReference type="STRING" id="28034.BFX07_13965"/>
<protein>
    <recommendedName>
        <fullName evidence="3">Metallo-beta-lactamase domain-containing protein</fullName>
    </recommendedName>
</protein>
<dbReference type="InterPro" id="IPR036866">
    <property type="entry name" value="RibonucZ/Hydroxyglut_hydro"/>
</dbReference>
<sequence>MFRPVLPKIWRWETPDPKDDWIMVGHLIQEEHRVIIIDPPMTPNLPTDLRVLGGIEAIILTTHDHTRGARYLAEYFQCPVYVPEQARAETLRRAGLEHVHFYAEGTRLPGGIHALRCQVPQPMWQADDAPYLDEMALILPCQAVVCGDIAMGSLERHLWVCPEGFNHPADSQKVEAAFRVFDHVVPAEVTTLLAGHGTDLVGTLQQEILKRKSGGFPSS</sequence>
<dbReference type="SUPFAM" id="SSF56281">
    <property type="entry name" value="Metallo-hydrolase/oxidoreductase"/>
    <property type="match status" value="1"/>
</dbReference>
<dbReference type="Gene3D" id="3.60.15.10">
    <property type="entry name" value="Ribonuclease Z/Hydroxyacylglutathione hydrolase-like"/>
    <property type="match status" value="1"/>
</dbReference>
<keyword evidence="2" id="KW-1185">Reference proteome</keyword>
<evidence type="ECO:0000313" key="1">
    <source>
        <dbReference type="EMBL" id="SMC04000.1"/>
    </source>
</evidence>
<proteinExistence type="predicted"/>
<name>A0A1W1WD81_SULTA</name>
<accession>A0A1W1WD81</accession>
<dbReference type="Proteomes" id="UP000192660">
    <property type="component" value="Unassembled WGS sequence"/>
</dbReference>
<dbReference type="EMBL" id="FWWY01000001">
    <property type="protein sequence ID" value="SMC04000.1"/>
    <property type="molecule type" value="Genomic_DNA"/>
</dbReference>
<organism evidence="1 2">
    <name type="scientific">Sulfobacillus thermosulfidooxidans (strain DSM 9293 / VKM B-1269 / AT-1)</name>
    <dbReference type="NCBI Taxonomy" id="929705"/>
    <lineage>
        <taxon>Bacteria</taxon>
        <taxon>Bacillati</taxon>
        <taxon>Bacillota</taxon>
        <taxon>Clostridia</taxon>
        <taxon>Eubacteriales</taxon>
        <taxon>Clostridiales Family XVII. Incertae Sedis</taxon>
        <taxon>Sulfobacillus</taxon>
    </lineage>
</organism>
<evidence type="ECO:0008006" key="3">
    <source>
        <dbReference type="Google" id="ProtNLM"/>
    </source>
</evidence>
<evidence type="ECO:0000313" key="2">
    <source>
        <dbReference type="Proteomes" id="UP000192660"/>
    </source>
</evidence>
<dbReference type="AlphaFoldDB" id="A0A1W1WD81"/>
<reference evidence="2" key="1">
    <citation type="submission" date="2017-04" db="EMBL/GenBank/DDBJ databases">
        <authorList>
            <person name="Varghese N."/>
            <person name="Submissions S."/>
        </authorList>
    </citation>
    <scope>NUCLEOTIDE SEQUENCE [LARGE SCALE GENOMIC DNA]</scope>
    <source>
        <strain evidence="2">DSM 9293</strain>
    </source>
</reference>
<dbReference type="RefSeq" id="WP_084661144.1">
    <property type="nucleotide sequence ID" value="NZ_FWWY01000001.1"/>
</dbReference>
<dbReference type="OrthoDB" id="5380580at2"/>
<gene>
    <name evidence="1" type="ORF">SAMN00768000_1401</name>
</gene>